<dbReference type="EMBL" id="JAHRIN010068133">
    <property type="protein sequence ID" value="MEQ2215289.1"/>
    <property type="molecule type" value="Genomic_DNA"/>
</dbReference>
<dbReference type="InterPro" id="IPR000742">
    <property type="entry name" value="EGF"/>
</dbReference>
<organism evidence="7 8">
    <name type="scientific">Xenoophorus captivus</name>
    <dbReference type="NCBI Taxonomy" id="1517983"/>
    <lineage>
        <taxon>Eukaryota</taxon>
        <taxon>Metazoa</taxon>
        <taxon>Chordata</taxon>
        <taxon>Craniata</taxon>
        <taxon>Vertebrata</taxon>
        <taxon>Euteleostomi</taxon>
        <taxon>Actinopterygii</taxon>
        <taxon>Neopterygii</taxon>
        <taxon>Teleostei</taxon>
        <taxon>Neoteleostei</taxon>
        <taxon>Acanthomorphata</taxon>
        <taxon>Ovalentaria</taxon>
        <taxon>Atherinomorphae</taxon>
        <taxon>Cyprinodontiformes</taxon>
        <taxon>Goodeidae</taxon>
        <taxon>Xenoophorus</taxon>
    </lineage>
</organism>
<reference evidence="7 8" key="1">
    <citation type="submission" date="2021-06" db="EMBL/GenBank/DDBJ databases">
        <authorList>
            <person name="Palmer J.M."/>
        </authorList>
    </citation>
    <scope>NUCLEOTIDE SEQUENCE [LARGE SCALE GENOMIC DNA]</scope>
    <source>
        <strain evidence="7 8">XC_2019</strain>
        <tissue evidence="7">Muscle</tissue>
    </source>
</reference>
<dbReference type="SMART" id="SM00179">
    <property type="entry name" value="EGF_CA"/>
    <property type="match status" value="2"/>
</dbReference>
<evidence type="ECO:0000256" key="2">
    <source>
        <dbReference type="ARBA" id="ARBA00022729"/>
    </source>
</evidence>
<evidence type="ECO:0000313" key="8">
    <source>
        <dbReference type="Proteomes" id="UP001434883"/>
    </source>
</evidence>
<evidence type="ECO:0000256" key="4">
    <source>
        <dbReference type="ARBA" id="ARBA00023157"/>
    </source>
</evidence>
<feature type="domain" description="EGF-like" evidence="6">
    <location>
        <begin position="31"/>
        <end position="70"/>
    </location>
</feature>
<dbReference type="PROSITE" id="PS01186">
    <property type="entry name" value="EGF_2"/>
    <property type="match status" value="1"/>
</dbReference>
<gene>
    <name evidence="7" type="ORF">XENOCAPTIV_030157</name>
</gene>
<evidence type="ECO:0000313" key="7">
    <source>
        <dbReference type="EMBL" id="MEQ2215289.1"/>
    </source>
</evidence>
<dbReference type="InterPro" id="IPR052235">
    <property type="entry name" value="Nephronectin_domain"/>
</dbReference>
<comment type="caution">
    <text evidence="5">Lacks conserved residue(s) required for the propagation of feature annotation.</text>
</comment>
<dbReference type="InterPro" id="IPR000152">
    <property type="entry name" value="EGF-type_Asp/Asn_hydroxyl_site"/>
</dbReference>
<dbReference type="PANTHER" id="PTHR24050">
    <property type="entry name" value="PA14 DOMAIN-CONTAINING PROTEIN"/>
    <property type="match status" value="1"/>
</dbReference>
<dbReference type="InterPro" id="IPR001881">
    <property type="entry name" value="EGF-like_Ca-bd_dom"/>
</dbReference>
<name>A0ABV0S477_9TELE</name>
<evidence type="ECO:0000256" key="1">
    <source>
        <dbReference type="ARBA" id="ARBA00022536"/>
    </source>
</evidence>
<keyword evidence="1 5" id="KW-0245">EGF-like domain</keyword>
<sequence>MESPGLCDGQGVCENTLGSYKCICQPGYRGNGTHCEGSHRCDTNARCGNIIGSYFCQCYQGFNGDGHACFGR</sequence>
<proteinExistence type="predicted"/>
<evidence type="ECO:0000256" key="5">
    <source>
        <dbReference type="PROSITE-ProRule" id="PRU00076"/>
    </source>
</evidence>
<dbReference type="PANTHER" id="PTHR24050:SF28">
    <property type="entry name" value="UROMODULIN-LIKE"/>
    <property type="match status" value="1"/>
</dbReference>
<dbReference type="InterPro" id="IPR024731">
    <property type="entry name" value="NELL2-like_EGF"/>
</dbReference>
<evidence type="ECO:0000256" key="3">
    <source>
        <dbReference type="ARBA" id="ARBA00022737"/>
    </source>
</evidence>
<comment type="caution">
    <text evidence="7">The sequence shown here is derived from an EMBL/GenBank/DDBJ whole genome shotgun (WGS) entry which is preliminary data.</text>
</comment>
<dbReference type="CDD" id="cd00054">
    <property type="entry name" value="EGF_CA"/>
    <property type="match status" value="1"/>
</dbReference>
<keyword evidence="4" id="KW-1015">Disulfide bond</keyword>
<dbReference type="Gene3D" id="2.10.25.10">
    <property type="entry name" value="Laminin"/>
    <property type="match status" value="2"/>
</dbReference>
<keyword evidence="3" id="KW-0677">Repeat</keyword>
<accession>A0ABV0S477</accession>
<dbReference type="SUPFAM" id="SSF57196">
    <property type="entry name" value="EGF/Laminin"/>
    <property type="match status" value="2"/>
</dbReference>
<dbReference type="PROSITE" id="PS00010">
    <property type="entry name" value="ASX_HYDROXYL"/>
    <property type="match status" value="1"/>
</dbReference>
<keyword evidence="8" id="KW-1185">Reference proteome</keyword>
<keyword evidence="2" id="KW-0732">Signal</keyword>
<dbReference type="CDD" id="cd00053">
    <property type="entry name" value="EGF"/>
    <property type="match status" value="1"/>
</dbReference>
<protein>
    <recommendedName>
        <fullName evidence="6">EGF-like domain-containing protein</fullName>
    </recommendedName>
</protein>
<dbReference type="PROSITE" id="PS50026">
    <property type="entry name" value="EGF_3"/>
    <property type="match status" value="1"/>
</dbReference>
<dbReference type="Proteomes" id="UP001434883">
    <property type="component" value="Unassembled WGS sequence"/>
</dbReference>
<evidence type="ECO:0000259" key="6">
    <source>
        <dbReference type="PROSITE" id="PS50026"/>
    </source>
</evidence>
<dbReference type="Pfam" id="PF12947">
    <property type="entry name" value="EGF_3"/>
    <property type="match status" value="2"/>
</dbReference>